<comment type="caution">
    <text evidence="2">The sequence shown here is derived from an EMBL/GenBank/DDBJ whole genome shotgun (WGS) entry which is preliminary data.</text>
</comment>
<dbReference type="EMBL" id="LXFE01001092">
    <property type="protein sequence ID" value="OLL23917.1"/>
    <property type="molecule type" value="Genomic_DNA"/>
</dbReference>
<protein>
    <submittedName>
        <fullName evidence="2">Uncharacterized protein</fullName>
    </submittedName>
</protein>
<evidence type="ECO:0000256" key="1">
    <source>
        <dbReference type="SAM" id="MobiDB-lite"/>
    </source>
</evidence>
<evidence type="ECO:0000313" key="3">
    <source>
        <dbReference type="Proteomes" id="UP000186594"/>
    </source>
</evidence>
<accession>A0A1U7LMP7</accession>
<evidence type="ECO:0000313" key="2">
    <source>
        <dbReference type="EMBL" id="OLL23917.1"/>
    </source>
</evidence>
<feature type="region of interest" description="Disordered" evidence="1">
    <location>
        <begin position="1"/>
        <end position="24"/>
    </location>
</feature>
<organism evidence="2 3">
    <name type="scientific">Neolecta irregularis (strain DAH-3)</name>
    <dbReference type="NCBI Taxonomy" id="1198029"/>
    <lineage>
        <taxon>Eukaryota</taxon>
        <taxon>Fungi</taxon>
        <taxon>Dikarya</taxon>
        <taxon>Ascomycota</taxon>
        <taxon>Taphrinomycotina</taxon>
        <taxon>Neolectales</taxon>
        <taxon>Neolectaceae</taxon>
        <taxon>Neolecta</taxon>
    </lineage>
</organism>
<dbReference type="AlphaFoldDB" id="A0A1U7LMP7"/>
<gene>
    <name evidence="2" type="ORF">NEOLI_005183</name>
</gene>
<dbReference type="OrthoDB" id="19692at2759"/>
<reference evidence="2 3" key="1">
    <citation type="submission" date="2016-04" db="EMBL/GenBank/DDBJ databases">
        <title>Evolutionary innovation and constraint leading to complex multicellularity in the Ascomycota.</title>
        <authorList>
            <person name="Cisse O."/>
            <person name="Nguyen A."/>
            <person name="Hewitt D.A."/>
            <person name="Jedd G."/>
            <person name="Stajich J.E."/>
        </authorList>
    </citation>
    <scope>NUCLEOTIDE SEQUENCE [LARGE SCALE GENOMIC DNA]</scope>
    <source>
        <strain evidence="2 3">DAH-3</strain>
    </source>
</reference>
<dbReference type="Proteomes" id="UP000186594">
    <property type="component" value="Unassembled WGS sequence"/>
</dbReference>
<proteinExistence type="predicted"/>
<name>A0A1U7LMP7_NEOID</name>
<sequence length="96" mass="10402">MLSSPNDESAANIEAARQWRDDCTGTEERADVRCEFQEEGSADGEEEHGGLGAVQVVPPIEGDVEGVAWAEDAVDKLCVAQVWKGIVVWICNVDLE</sequence>
<keyword evidence="3" id="KW-1185">Reference proteome</keyword>